<dbReference type="EMBL" id="CAIX01000004">
    <property type="protein sequence ID" value="CCI39987.1"/>
    <property type="molecule type" value="Genomic_DNA"/>
</dbReference>
<evidence type="ECO:0000313" key="3">
    <source>
        <dbReference type="Proteomes" id="UP000053237"/>
    </source>
</evidence>
<feature type="compositionally biased region" description="Basic residues" evidence="1">
    <location>
        <begin position="92"/>
        <end position="101"/>
    </location>
</feature>
<organism evidence="2 3">
    <name type="scientific">Albugo candida</name>
    <dbReference type="NCBI Taxonomy" id="65357"/>
    <lineage>
        <taxon>Eukaryota</taxon>
        <taxon>Sar</taxon>
        <taxon>Stramenopiles</taxon>
        <taxon>Oomycota</taxon>
        <taxon>Peronosporomycetes</taxon>
        <taxon>Albuginales</taxon>
        <taxon>Albuginaceae</taxon>
        <taxon>Albugo</taxon>
    </lineage>
</organism>
<accession>A0A024G017</accession>
<sequence length="139" mass="16103">MLEDQQFLSEKTSEIVSLLADAIRLLGGGNTIPIQFQNSVQLRTASDKELSRSPQQEIIFSTTDCDELKLTGNQNSLQISAPTGVPKEYSVNRRKRAKARRQRLEAIREEERAQRAQRRAQLQQEREHERFERIKIRKA</sequence>
<dbReference type="Proteomes" id="UP000053237">
    <property type="component" value="Unassembled WGS sequence"/>
</dbReference>
<dbReference type="AlphaFoldDB" id="A0A024G017"/>
<name>A0A024G017_9STRA</name>
<protein>
    <submittedName>
        <fullName evidence="2">Uncharacterized protein</fullName>
    </submittedName>
</protein>
<feature type="compositionally biased region" description="Basic and acidic residues" evidence="1">
    <location>
        <begin position="124"/>
        <end position="139"/>
    </location>
</feature>
<evidence type="ECO:0000256" key="1">
    <source>
        <dbReference type="SAM" id="MobiDB-lite"/>
    </source>
</evidence>
<gene>
    <name evidence="2" type="ORF">BN9_007710</name>
</gene>
<reference evidence="2 3" key="1">
    <citation type="submission" date="2012-05" db="EMBL/GenBank/DDBJ databases">
        <title>Recombination and specialization in a pathogen metapopulation.</title>
        <authorList>
            <person name="Gardiner A."/>
            <person name="Kemen E."/>
            <person name="Schultz-Larsen T."/>
            <person name="MacLean D."/>
            <person name="Van Oosterhout C."/>
            <person name="Jones J.D.G."/>
        </authorList>
    </citation>
    <scope>NUCLEOTIDE SEQUENCE [LARGE SCALE GENOMIC DNA]</scope>
    <source>
        <strain evidence="2 3">Ac Nc2</strain>
    </source>
</reference>
<feature type="compositionally biased region" description="Basic and acidic residues" evidence="1">
    <location>
        <begin position="102"/>
        <end position="114"/>
    </location>
</feature>
<proteinExistence type="predicted"/>
<comment type="caution">
    <text evidence="2">The sequence shown here is derived from an EMBL/GenBank/DDBJ whole genome shotgun (WGS) entry which is preliminary data.</text>
</comment>
<evidence type="ECO:0000313" key="2">
    <source>
        <dbReference type="EMBL" id="CCI39987.1"/>
    </source>
</evidence>
<dbReference type="STRING" id="65357.A0A024G017"/>
<keyword evidence="3" id="KW-1185">Reference proteome</keyword>
<dbReference type="InParanoid" id="A0A024G017"/>
<feature type="region of interest" description="Disordered" evidence="1">
    <location>
        <begin position="77"/>
        <end position="139"/>
    </location>
</feature>